<protein>
    <recommendedName>
        <fullName evidence="4">Protein kinase domain-containing protein</fullName>
    </recommendedName>
</protein>
<evidence type="ECO:0000313" key="3">
    <source>
        <dbReference type="Proteomes" id="UP000766486"/>
    </source>
</evidence>
<keyword evidence="3" id="KW-1185">Reference proteome</keyword>
<feature type="region of interest" description="Disordered" evidence="1">
    <location>
        <begin position="303"/>
        <end position="342"/>
    </location>
</feature>
<evidence type="ECO:0000313" key="2">
    <source>
        <dbReference type="EMBL" id="VUC26828.1"/>
    </source>
</evidence>
<reference evidence="2 3" key="1">
    <citation type="submission" date="2019-06" db="EMBL/GenBank/DDBJ databases">
        <authorList>
            <person name="Broberg M."/>
        </authorList>
    </citation>
    <scope>NUCLEOTIDE SEQUENCE [LARGE SCALE GENOMIC DNA]</scope>
</reference>
<dbReference type="Proteomes" id="UP000766486">
    <property type="component" value="Unassembled WGS sequence"/>
</dbReference>
<evidence type="ECO:0000256" key="1">
    <source>
        <dbReference type="SAM" id="MobiDB-lite"/>
    </source>
</evidence>
<sequence length="342" mass="40154">MYHRPVKLELPYKPGVELFIRNHTPPQPFGAGYEREFEPRRCISIYHIEHSRVSQLEWCLNNPLIETTPPKVEKTHNLHILDKIASKRSRRTQVLKCCLGSEKDKVFVAKIFDPLFGEYPEDVTFLADVGYSREAAAYEEIQKAGMDGRYTPKYYGSWTFGLPTPNNDSQLRPVRMVLPEFLSGMTMFQVMYKQLTFHISPEDRLKILAEAFEIDRCGQNMQNYEYPKVMLFDFNIVYVTSRPNCSRPSPLEPRPAKPLYSFWFDFEEWRLFAPRPHKSRIEFWRGWLLKLWAHNPDYSDPSDDFKPWEEYQNPNDPPPIFMEPEPDPPHDICPPAAGSSCH</sequence>
<organism evidence="2 3">
    <name type="scientific">Bionectria ochroleuca</name>
    <name type="common">Gliocladium roseum</name>
    <dbReference type="NCBI Taxonomy" id="29856"/>
    <lineage>
        <taxon>Eukaryota</taxon>
        <taxon>Fungi</taxon>
        <taxon>Dikarya</taxon>
        <taxon>Ascomycota</taxon>
        <taxon>Pezizomycotina</taxon>
        <taxon>Sordariomycetes</taxon>
        <taxon>Hypocreomycetidae</taxon>
        <taxon>Hypocreales</taxon>
        <taxon>Bionectriaceae</taxon>
        <taxon>Clonostachys</taxon>
    </lineage>
</organism>
<comment type="caution">
    <text evidence="2">The sequence shown here is derived from an EMBL/GenBank/DDBJ whole genome shotgun (WGS) entry which is preliminary data.</text>
</comment>
<gene>
    <name evidence="2" type="ORF">CLO192961_LOCUS197113</name>
</gene>
<name>A0ABY6U6X6_BIOOC</name>
<accession>A0ABY6U6X6</accession>
<evidence type="ECO:0008006" key="4">
    <source>
        <dbReference type="Google" id="ProtNLM"/>
    </source>
</evidence>
<proteinExistence type="predicted"/>
<dbReference type="EMBL" id="CABFNS010000757">
    <property type="protein sequence ID" value="VUC26828.1"/>
    <property type="molecule type" value="Genomic_DNA"/>
</dbReference>